<accession>A0A9X4EU27</accession>
<keyword evidence="1" id="KW-0175">Coiled coil</keyword>
<keyword evidence="3" id="KW-0732">Signal</keyword>
<sequence>MKQVNRSFFAVIISLFIALNAFISTAYATTLFASVSKNKVVKNEVFQLRVVADEKASSDAIDFSVLENDFFLGRPSFGTSMNIINGDSSTRSEWNVSLAANKLGIITIPSFTLNGAKTQPISIQVAADSQEPEPFDLVEMQAHLERKELYPNESTYLNARLIIKADPRRLQNPQIAAPSAQGVELKPAGEANQYQSVLDGIEVTVVDQKFQVTAKESGSFTVSGPAFKGGLVYGSNQTGNTRLIQLDVPAKTFPLTVLPKPETYQGTWLPTSQLTLEQTWRDASGKVTTDSPFHTKVGESLTRELVLTVKGLSQEQLPNLAINYPDTIRVYAEKPQFTTLDNGDVKMTIKQVLIPNTIGNIQLPEVNVTWWDTQSKSQKYSKASALTLNVEKGEWFDQSSAAPIAPQNVQTVTVKDAGYWPYFTAFFALLWVATMIVAWAFRNQSTTPTTNLHSDLNQADSNEYTLLKKALSQGDGVQISYCLTQWHAVVQLTEEEKITLDNELNALNKTLYTTQESPWDPGNLEKLVTRIQKQQAKRAKNKAQPLAKL</sequence>
<feature type="signal peptide" evidence="3">
    <location>
        <begin position="1"/>
        <end position="28"/>
    </location>
</feature>
<dbReference type="AlphaFoldDB" id="A0A9X4EU27"/>
<evidence type="ECO:0000256" key="3">
    <source>
        <dbReference type="SAM" id="SignalP"/>
    </source>
</evidence>
<reference evidence="4" key="1">
    <citation type="submission" date="2022-02" db="EMBL/GenBank/DDBJ databases">
        <title>Emergence and expansion in Europe of a Vibrio aestuarianus clonal complex pathogenic for oysters.</title>
        <authorList>
            <person name="Mesnil A."/>
            <person name="Travers M.-A."/>
        </authorList>
    </citation>
    <scope>NUCLEOTIDE SEQUENCE</scope>
    <source>
        <strain evidence="4">19_064_11T1</strain>
    </source>
</reference>
<feature type="transmembrane region" description="Helical" evidence="2">
    <location>
        <begin position="419"/>
        <end position="441"/>
    </location>
</feature>
<evidence type="ECO:0000256" key="2">
    <source>
        <dbReference type="SAM" id="Phobius"/>
    </source>
</evidence>
<dbReference type="EMBL" id="JAKNBA010000006">
    <property type="protein sequence ID" value="MDE1241581.1"/>
    <property type="molecule type" value="Genomic_DNA"/>
</dbReference>
<dbReference type="PANTHER" id="PTHR40940">
    <property type="entry name" value="PROTEIN BATD-RELATED"/>
    <property type="match status" value="1"/>
</dbReference>
<evidence type="ECO:0000313" key="5">
    <source>
        <dbReference type="Proteomes" id="UP001140979"/>
    </source>
</evidence>
<keyword evidence="2" id="KW-0472">Membrane</keyword>
<dbReference type="Pfam" id="PF13584">
    <property type="entry name" value="BatD"/>
    <property type="match status" value="1"/>
</dbReference>
<evidence type="ECO:0000313" key="4">
    <source>
        <dbReference type="EMBL" id="MDE1241581.1"/>
    </source>
</evidence>
<name>A0A9X4EU27_9VIBR</name>
<dbReference type="Proteomes" id="UP001140979">
    <property type="component" value="Unassembled WGS sequence"/>
</dbReference>
<dbReference type="PANTHER" id="PTHR40940:SF1">
    <property type="entry name" value="PROTEIN BATD"/>
    <property type="match status" value="1"/>
</dbReference>
<comment type="caution">
    <text evidence="4">The sequence shown here is derived from an EMBL/GenBank/DDBJ whole genome shotgun (WGS) entry which is preliminary data.</text>
</comment>
<organism evidence="4 5">
    <name type="scientific">Vibrio aestuarianus</name>
    <dbReference type="NCBI Taxonomy" id="28171"/>
    <lineage>
        <taxon>Bacteria</taxon>
        <taxon>Pseudomonadati</taxon>
        <taxon>Pseudomonadota</taxon>
        <taxon>Gammaproteobacteria</taxon>
        <taxon>Vibrionales</taxon>
        <taxon>Vibrionaceae</taxon>
        <taxon>Vibrio</taxon>
    </lineage>
</organism>
<feature type="chain" id="PRO_5040864139" evidence="3">
    <location>
        <begin position="29"/>
        <end position="549"/>
    </location>
</feature>
<dbReference type="InterPro" id="IPR025738">
    <property type="entry name" value="BatD"/>
</dbReference>
<keyword evidence="2" id="KW-0812">Transmembrane</keyword>
<keyword evidence="2" id="KW-1133">Transmembrane helix</keyword>
<evidence type="ECO:0000256" key="1">
    <source>
        <dbReference type="SAM" id="Coils"/>
    </source>
</evidence>
<gene>
    <name evidence="4" type="ORF">L9W94_05340</name>
</gene>
<feature type="coiled-coil region" evidence="1">
    <location>
        <begin position="490"/>
        <end position="544"/>
    </location>
</feature>
<proteinExistence type="predicted"/>
<protein>
    <submittedName>
        <fullName evidence="4">BatD family protein</fullName>
    </submittedName>
</protein>